<evidence type="ECO:0000256" key="4">
    <source>
        <dbReference type="ARBA" id="ARBA00023125"/>
    </source>
</evidence>
<dbReference type="InterPro" id="IPR014284">
    <property type="entry name" value="RNA_pol_sigma-70_dom"/>
</dbReference>
<dbReference type="GO" id="GO:0006950">
    <property type="term" value="P:response to stress"/>
    <property type="evidence" value="ECO:0007669"/>
    <property type="project" value="UniProtKB-ARBA"/>
</dbReference>
<dbReference type="SUPFAM" id="SSF88659">
    <property type="entry name" value="Sigma3 and sigma4 domains of RNA polymerase sigma factors"/>
    <property type="match status" value="1"/>
</dbReference>
<dbReference type="EMBL" id="JADJIB010000005">
    <property type="protein sequence ID" value="MBK7274290.1"/>
    <property type="molecule type" value="Genomic_DNA"/>
</dbReference>
<dbReference type="GO" id="GO:0003677">
    <property type="term" value="F:DNA binding"/>
    <property type="evidence" value="ECO:0007669"/>
    <property type="project" value="UniProtKB-KW"/>
</dbReference>
<dbReference type="CDD" id="cd06171">
    <property type="entry name" value="Sigma70_r4"/>
    <property type="match status" value="1"/>
</dbReference>
<feature type="domain" description="Putative zinc-finger" evidence="9">
    <location>
        <begin position="185"/>
        <end position="216"/>
    </location>
</feature>
<dbReference type="InterPro" id="IPR013249">
    <property type="entry name" value="RNA_pol_sigma70_r4_t2"/>
</dbReference>
<dbReference type="InterPro" id="IPR039425">
    <property type="entry name" value="RNA_pol_sigma-70-like"/>
</dbReference>
<dbReference type="Pfam" id="PF13490">
    <property type="entry name" value="zf-HC2"/>
    <property type="match status" value="1"/>
</dbReference>
<dbReference type="SUPFAM" id="SSF88946">
    <property type="entry name" value="Sigma2 domain of RNA polymerase sigma factors"/>
    <property type="match status" value="1"/>
</dbReference>
<evidence type="ECO:0000256" key="2">
    <source>
        <dbReference type="ARBA" id="ARBA00023015"/>
    </source>
</evidence>
<dbReference type="PANTHER" id="PTHR43133">
    <property type="entry name" value="RNA POLYMERASE ECF-TYPE SIGMA FACTO"/>
    <property type="match status" value="1"/>
</dbReference>
<dbReference type="Proteomes" id="UP000726105">
    <property type="component" value="Unassembled WGS sequence"/>
</dbReference>
<dbReference type="EMBL" id="JADKGK010000015">
    <property type="protein sequence ID" value="MBL0003780.1"/>
    <property type="molecule type" value="Genomic_DNA"/>
</dbReference>
<evidence type="ECO:0000259" key="8">
    <source>
        <dbReference type="Pfam" id="PF08281"/>
    </source>
</evidence>
<dbReference type="Gene3D" id="1.10.10.1320">
    <property type="entry name" value="Anti-sigma factor, zinc-finger domain"/>
    <property type="match status" value="1"/>
</dbReference>
<dbReference type="EMBL" id="JADIXZ010000010">
    <property type="protein sequence ID" value="MBK6302399.1"/>
    <property type="molecule type" value="Genomic_DNA"/>
</dbReference>
<keyword evidence="4 6" id="KW-0238">DNA-binding</keyword>
<dbReference type="PROSITE" id="PS01063">
    <property type="entry name" value="SIGMA70_ECF"/>
    <property type="match status" value="1"/>
</dbReference>
<keyword evidence="3 6" id="KW-0731">Sigma factor</keyword>
<evidence type="ECO:0000313" key="13">
    <source>
        <dbReference type="Proteomes" id="UP000718281"/>
    </source>
</evidence>
<dbReference type="GO" id="GO:0006352">
    <property type="term" value="P:DNA-templated transcription initiation"/>
    <property type="evidence" value="ECO:0007669"/>
    <property type="project" value="InterPro"/>
</dbReference>
<dbReference type="Pfam" id="PF04542">
    <property type="entry name" value="Sigma70_r2"/>
    <property type="match status" value="1"/>
</dbReference>
<dbReference type="Gene3D" id="1.10.10.10">
    <property type="entry name" value="Winged helix-like DNA-binding domain superfamily/Winged helix DNA-binding domain"/>
    <property type="match status" value="1"/>
</dbReference>
<proteinExistence type="inferred from homology"/>
<name>A0A934X8N3_9MICO</name>
<dbReference type="GO" id="GO:0016987">
    <property type="term" value="F:sigma factor activity"/>
    <property type="evidence" value="ECO:0007669"/>
    <property type="project" value="UniProtKB-KW"/>
</dbReference>
<dbReference type="InterPro" id="IPR013324">
    <property type="entry name" value="RNA_pol_sigma_r3/r4-like"/>
</dbReference>
<dbReference type="Proteomes" id="UP000718281">
    <property type="component" value="Unassembled WGS sequence"/>
</dbReference>
<keyword evidence="2 6" id="KW-0805">Transcription regulation</keyword>
<dbReference type="Gene3D" id="1.10.1740.10">
    <property type="match status" value="1"/>
</dbReference>
<evidence type="ECO:0000256" key="1">
    <source>
        <dbReference type="ARBA" id="ARBA00010641"/>
    </source>
</evidence>
<evidence type="ECO:0000313" key="11">
    <source>
        <dbReference type="EMBL" id="MBK7274290.1"/>
    </source>
</evidence>
<evidence type="ECO:0000313" key="12">
    <source>
        <dbReference type="EMBL" id="MBL0003780.1"/>
    </source>
</evidence>
<dbReference type="InterPro" id="IPR000838">
    <property type="entry name" value="RNA_pol_sigma70_ECF_CS"/>
</dbReference>
<dbReference type="Proteomes" id="UP000886632">
    <property type="component" value="Unassembled WGS sequence"/>
</dbReference>
<dbReference type="InterPro" id="IPR007627">
    <property type="entry name" value="RNA_pol_sigma70_r2"/>
</dbReference>
<evidence type="ECO:0000313" key="10">
    <source>
        <dbReference type="EMBL" id="MBK6302399.1"/>
    </source>
</evidence>
<organism evidence="10 13">
    <name type="scientific">Candidatus Phosphoribacter hodrii</name>
    <dbReference type="NCBI Taxonomy" id="2953743"/>
    <lineage>
        <taxon>Bacteria</taxon>
        <taxon>Bacillati</taxon>
        <taxon>Actinomycetota</taxon>
        <taxon>Actinomycetes</taxon>
        <taxon>Micrococcales</taxon>
        <taxon>Dermatophilaceae</taxon>
        <taxon>Candidatus Phosphoribacter</taxon>
    </lineage>
</organism>
<keyword evidence="5 6" id="KW-0804">Transcription</keyword>
<reference evidence="13 14" key="1">
    <citation type="submission" date="2020-10" db="EMBL/GenBank/DDBJ databases">
        <title>Connecting structure to function with the recovery of over 1000 high-quality activated sludge metagenome-assembled genomes encoding full-length rRNA genes using long-read sequencing.</title>
        <authorList>
            <person name="Singleton C.M."/>
            <person name="Petriglieri F."/>
            <person name="Kristensen J.M."/>
            <person name="Kirkegaard R.H."/>
            <person name="Michaelsen T.Y."/>
            <person name="Andersen M.H."/>
            <person name="Karst S.M."/>
            <person name="Dueholm M.S."/>
            <person name="Nielsen P.H."/>
            <person name="Albertsen M."/>
        </authorList>
    </citation>
    <scope>NUCLEOTIDE SEQUENCE [LARGE SCALE GENOMIC DNA]</scope>
    <source>
        <strain evidence="10">AalE_18-Q3-R2-46_BAT3C.188</strain>
        <strain evidence="11">Ega_18-Q3-R5-49_MAXAC.001</strain>
        <strain evidence="12">Ribe_18-Q3-R11-54_MAXAC.001</strain>
    </source>
</reference>
<protein>
    <recommendedName>
        <fullName evidence="6">RNA polymerase sigma factor</fullName>
    </recommendedName>
</protein>
<comment type="similarity">
    <text evidence="1 6">Belongs to the sigma-70 factor family. ECF subfamily.</text>
</comment>
<evidence type="ECO:0000313" key="14">
    <source>
        <dbReference type="Proteomes" id="UP000726105"/>
    </source>
</evidence>
<dbReference type="AlphaFoldDB" id="A0A934X8N3"/>
<dbReference type="InterPro" id="IPR027383">
    <property type="entry name" value="Znf_put"/>
</dbReference>
<feature type="domain" description="RNA polymerase sigma-70 region 2" evidence="7">
    <location>
        <begin position="12"/>
        <end position="73"/>
    </location>
</feature>
<evidence type="ECO:0000256" key="6">
    <source>
        <dbReference type="RuleBase" id="RU000716"/>
    </source>
</evidence>
<dbReference type="NCBIfam" id="TIGR02937">
    <property type="entry name" value="sigma70-ECF"/>
    <property type="match status" value="1"/>
</dbReference>
<feature type="domain" description="RNA polymerase sigma factor 70 region 4 type 2" evidence="8">
    <location>
        <begin position="110"/>
        <end position="162"/>
    </location>
</feature>
<sequence>MGITHEEITAAVPGLLRYARVLTRDAATAEDLVQDTVVRALERAADFRGDSSAATWLHRILHHRFVDVVRASRSDPVDAEELAERVEADWRDDSYTVDAETVLLRAETAEELRDAIIHLPAAYRSAVVLHDVQGLTSAAVADIQDVSLAAAKQRISRARAMLVTHLARGTERRAALGGIPLRCWDARSRVSDYLDGDLDSATRVALETHLGSCPTCPALYAGLVGVRAALGALRDPDTVVPPALAARLRAAEQASVAKDVAKDSGQARR</sequence>
<dbReference type="InterPro" id="IPR041916">
    <property type="entry name" value="Anti_sigma_zinc_sf"/>
</dbReference>
<dbReference type="InterPro" id="IPR036388">
    <property type="entry name" value="WH-like_DNA-bd_sf"/>
</dbReference>
<evidence type="ECO:0000259" key="7">
    <source>
        <dbReference type="Pfam" id="PF04542"/>
    </source>
</evidence>
<dbReference type="Pfam" id="PF08281">
    <property type="entry name" value="Sigma70_r4_2"/>
    <property type="match status" value="1"/>
</dbReference>
<accession>A0A934X8N3</accession>
<evidence type="ECO:0000256" key="3">
    <source>
        <dbReference type="ARBA" id="ARBA00023082"/>
    </source>
</evidence>
<dbReference type="InterPro" id="IPR013325">
    <property type="entry name" value="RNA_pol_sigma_r2"/>
</dbReference>
<dbReference type="PANTHER" id="PTHR43133:SF8">
    <property type="entry name" value="RNA POLYMERASE SIGMA FACTOR HI_1459-RELATED"/>
    <property type="match status" value="1"/>
</dbReference>
<comment type="caution">
    <text evidence="10">The sequence shown here is derived from an EMBL/GenBank/DDBJ whole genome shotgun (WGS) entry which is preliminary data.</text>
</comment>
<gene>
    <name evidence="10" type="ORF">IPF40_15715</name>
    <name evidence="11" type="ORF">IPI13_14360</name>
    <name evidence="12" type="ORF">IPP00_07225</name>
</gene>
<evidence type="ECO:0000256" key="5">
    <source>
        <dbReference type="ARBA" id="ARBA00023163"/>
    </source>
</evidence>
<evidence type="ECO:0000259" key="9">
    <source>
        <dbReference type="Pfam" id="PF13490"/>
    </source>
</evidence>